<feature type="binding site" evidence="8">
    <location>
        <position position="163"/>
    </location>
    <ligand>
        <name>substrate</name>
    </ligand>
</feature>
<evidence type="ECO:0000256" key="1">
    <source>
        <dbReference type="ARBA" id="ARBA00004496"/>
    </source>
</evidence>
<dbReference type="Gene3D" id="3.40.50.880">
    <property type="match status" value="1"/>
</dbReference>
<comment type="caution">
    <text evidence="11">The sequence shown here is derived from an EMBL/GenBank/DDBJ whole genome shotgun (WGS) entry which is preliminary data.</text>
</comment>
<comment type="catalytic activity">
    <reaction evidence="7 8">
        <text>L-homoserine + acetyl-CoA = O-acetyl-L-homoserine + CoA</text>
        <dbReference type="Rhea" id="RHEA:13701"/>
        <dbReference type="ChEBI" id="CHEBI:57287"/>
        <dbReference type="ChEBI" id="CHEBI:57288"/>
        <dbReference type="ChEBI" id="CHEBI:57476"/>
        <dbReference type="ChEBI" id="CHEBI:57716"/>
        <dbReference type="EC" id="2.3.1.31"/>
    </reaction>
</comment>
<accession>A0A7W9SEX9</accession>
<dbReference type="SUPFAM" id="SSF52317">
    <property type="entry name" value="Class I glutamine amidotransferase-like"/>
    <property type="match status" value="1"/>
</dbReference>
<evidence type="ECO:0000256" key="5">
    <source>
        <dbReference type="ARBA" id="ARBA00023167"/>
    </source>
</evidence>
<comment type="subcellular location">
    <subcellularLocation>
        <location evidence="1 8">Cytoplasm</location>
    </subcellularLocation>
</comment>
<dbReference type="RefSeq" id="WP_183683348.1">
    <property type="nucleotide sequence ID" value="NZ_CAUQUA010000022.1"/>
</dbReference>
<evidence type="ECO:0000256" key="7">
    <source>
        <dbReference type="ARBA" id="ARBA00049043"/>
    </source>
</evidence>
<dbReference type="InterPro" id="IPR029062">
    <property type="entry name" value="Class_I_gatase-like"/>
</dbReference>
<organism evidence="11 13">
    <name type="scientific">Oribacterium sinus</name>
    <dbReference type="NCBI Taxonomy" id="237576"/>
    <lineage>
        <taxon>Bacteria</taxon>
        <taxon>Bacillati</taxon>
        <taxon>Bacillota</taxon>
        <taxon>Clostridia</taxon>
        <taxon>Lachnospirales</taxon>
        <taxon>Lachnospiraceae</taxon>
        <taxon>Oribacterium</taxon>
    </lineage>
</organism>
<evidence type="ECO:0000256" key="4">
    <source>
        <dbReference type="ARBA" id="ARBA00022679"/>
    </source>
</evidence>
<keyword evidence="2 8" id="KW-0963">Cytoplasm</keyword>
<dbReference type="GO" id="GO:0008899">
    <property type="term" value="F:homoserine O-succinyltransferase activity"/>
    <property type="evidence" value="ECO:0007669"/>
    <property type="project" value="UniProtKB-UniRule"/>
</dbReference>
<comment type="function">
    <text evidence="8">Transfers an acetyl group from acetyl-CoA to L-homoserine, forming acetyl-L-homoserine.</text>
</comment>
<dbReference type="AlphaFoldDB" id="A0A7W9SEX9"/>
<dbReference type="InterPro" id="IPR033752">
    <property type="entry name" value="MetA_family"/>
</dbReference>
<feature type="active site" description="Acyl-thioester intermediate" evidence="8 9">
    <location>
        <position position="142"/>
    </location>
</feature>
<feature type="active site" evidence="8">
    <location>
        <position position="237"/>
    </location>
</feature>
<keyword evidence="4 8" id="KW-0808">Transferase</keyword>
<dbReference type="FunFam" id="3.40.50.880:FF:000004">
    <property type="entry name" value="Homoserine O-succinyltransferase"/>
    <property type="match status" value="1"/>
</dbReference>
<protein>
    <recommendedName>
        <fullName evidence="8">Homoserine O-acetyltransferase</fullName>
        <shortName evidence="8">HAT</shortName>
        <ecNumber evidence="8">2.3.1.31</ecNumber>
    </recommendedName>
    <alternativeName>
        <fullName evidence="8">Homoserine transacetylase</fullName>
        <shortName evidence="8">HTA</shortName>
    </alternativeName>
</protein>
<evidence type="ECO:0000256" key="6">
    <source>
        <dbReference type="ARBA" id="ARBA00023315"/>
    </source>
</evidence>
<evidence type="ECO:0000256" key="3">
    <source>
        <dbReference type="ARBA" id="ARBA00022605"/>
    </source>
</evidence>
<dbReference type="CDD" id="cd03131">
    <property type="entry name" value="GATase1_HTS"/>
    <property type="match status" value="1"/>
</dbReference>
<dbReference type="GO" id="GO:0019281">
    <property type="term" value="P:L-methionine biosynthetic process from homoserine via O-succinyl-L-homoserine and cystathionine"/>
    <property type="evidence" value="ECO:0007669"/>
    <property type="project" value="InterPro"/>
</dbReference>
<evidence type="ECO:0000313" key="13">
    <source>
        <dbReference type="Proteomes" id="UP000522163"/>
    </source>
</evidence>
<gene>
    <name evidence="8" type="primary">metAA</name>
    <name evidence="12" type="synonym">metA</name>
    <name evidence="11" type="ORF">HNQ46_000881</name>
    <name evidence="12" type="ORF">HXM90_03185</name>
</gene>
<reference evidence="12" key="1">
    <citation type="submission" date="2020-04" db="EMBL/GenBank/DDBJ databases">
        <title>Deep metagenomics examines the oral microbiome during advanced dental caries in children, revealing novel taxa and co-occurrences with host molecules.</title>
        <authorList>
            <person name="Baker J.L."/>
            <person name="Morton J.T."/>
            <person name="Dinis M."/>
            <person name="Alvarez R."/>
            <person name="Tran N.C."/>
            <person name="Knight R."/>
            <person name="Edlund A."/>
        </authorList>
    </citation>
    <scope>NUCLEOTIDE SEQUENCE</scope>
    <source>
        <strain evidence="12">JCVI_38_bin.19</strain>
    </source>
</reference>
<dbReference type="Proteomes" id="UP000522163">
    <property type="component" value="Unassembled WGS sequence"/>
</dbReference>
<dbReference type="EMBL" id="JACHHH010000003">
    <property type="protein sequence ID" value="MBB6040918.1"/>
    <property type="molecule type" value="Genomic_DNA"/>
</dbReference>
<dbReference type="GeneID" id="85014439"/>
<feature type="region of interest" description="Disordered" evidence="10">
    <location>
        <begin position="305"/>
        <end position="328"/>
    </location>
</feature>
<keyword evidence="6 8" id="KW-0012">Acyltransferase</keyword>
<dbReference type="GO" id="GO:0004414">
    <property type="term" value="F:homoserine O-acetyltransferase activity"/>
    <property type="evidence" value="ECO:0007669"/>
    <property type="project" value="UniProtKB-EC"/>
</dbReference>
<keyword evidence="3 8" id="KW-0028">Amino-acid biosynthesis</keyword>
<comment type="pathway">
    <text evidence="8">Amino-acid biosynthesis; L-methionine biosynthesis via de novo pathway; O-acetyl-L-homoserine from L-homoserine: step 1/1.</text>
</comment>
<sequence>MPIKVQNHLPAKDILEKENIFVMDEQRAVSQNIRPLHIAILNLMPLKEDTELDLLRVLSNFPIQTEITLMKMESHVSTHTSSVHLNTFYVNFSSVKEEYFDGLIITGAPVEKMPFEEVGYWKELTEVMEWSKTHVFSTFHICWGAQAGLYYHYGIQKVPLEKKLSGIYSHRVLHRKKMLMRGMDDEFCVPQSRYTGLDEEAVKKNKELYVVADSEEAGSYLILACSSRQIFVTGHSEYDRYDLDKEYKRDLAKGINPEVPVNYYPDDNPENTPILSWRSSSNCTYSNWLNFVYQETPYRLEEMRPVSEDSYLRDDHRSERDSTVKSAD</sequence>
<proteinExistence type="inferred from homology"/>
<evidence type="ECO:0000256" key="8">
    <source>
        <dbReference type="HAMAP-Rule" id="MF_00295"/>
    </source>
</evidence>
<dbReference type="NCBIfam" id="TIGR01001">
    <property type="entry name" value="metA"/>
    <property type="match status" value="1"/>
</dbReference>
<dbReference type="InterPro" id="IPR005697">
    <property type="entry name" value="HST_MetA"/>
</dbReference>
<name>A0A7W9SEX9_9FIRM</name>
<dbReference type="EMBL" id="JABZRA010000029">
    <property type="protein sequence ID" value="MBF1272417.1"/>
    <property type="molecule type" value="Genomic_DNA"/>
</dbReference>
<feature type="site" description="Important for substrate specificity" evidence="8">
    <location>
        <position position="192"/>
    </location>
</feature>
<dbReference type="PIRSF" id="PIRSF000450">
    <property type="entry name" value="H_ser_succinyltr"/>
    <property type="match status" value="1"/>
</dbReference>
<dbReference type="PANTHER" id="PTHR20919">
    <property type="entry name" value="HOMOSERINE O-SUCCINYLTRANSFERASE"/>
    <property type="match status" value="1"/>
</dbReference>
<dbReference type="UniPathway" id="UPA00051">
    <property type="reaction ID" value="UER00074"/>
</dbReference>
<reference evidence="11 13" key="2">
    <citation type="submission" date="2020-08" db="EMBL/GenBank/DDBJ databases">
        <title>Genomic Encyclopedia of Type Strains, Phase IV (KMG-IV): sequencing the most valuable type-strain genomes for metagenomic binning, comparative biology and taxonomic classification.</title>
        <authorList>
            <person name="Goeker M."/>
        </authorList>
    </citation>
    <scope>NUCLEOTIDE SEQUENCE [LARGE SCALE GENOMIC DNA]</scope>
    <source>
        <strain evidence="11 13">DSM 17245</strain>
    </source>
</reference>
<feature type="binding site" evidence="8">
    <location>
        <position position="249"/>
    </location>
    <ligand>
        <name>substrate</name>
    </ligand>
</feature>
<dbReference type="GO" id="GO:0005737">
    <property type="term" value="C:cytoplasm"/>
    <property type="evidence" value="ECO:0007669"/>
    <property type="project" value="UniProtKB-SubCell"/>
</dbReference>
<dbReference type="Proteomes" id="UP000775770">
    <property type="component" value="Unassembled WGS sequence"/>
</dbReference>
<dbReference type="Pfam" id="PF04204">
    <property type="entry name" value="HTS"/>
    <property type="match status" value="1"/>
</dbReference>
<evidence type="ECO:0000256" key="10">
    <source>
        <dbReference type="SAM" id="MobiDB-lite"/>
    </source>
</evidence>
<feature type="site" description="Important for acyl-CoA specificity" evidence="8">
    <location>
        <position position="111"/>
    </location>
</feature>
<dbReference type="EC" id="2.3.1.31" evidence="8"/>
<comment type="similarity">
    <text evidence="8">Belongs to the MetA family.</text>
</comment>
<keyword evidence="5 8" id="KW-0486">Methionine biosynthesis</keyword>
<dbReference type="PANTHER" id="PTHR20919:SF0">
    <property type="entry name" value="HOMOSERINE O-SUCCINYLTRANSFERASE"/>
    <property type="match status" value="1"/>
</dbReference>
<evidence type="ECO:0000313" key="12">
    <source>
        <dbReference type="EMBL" id="MBF1272417.1"/>
    </source>
</evidence>
<evidence type="ECO:0000256" key="2">
    <source>
        <dbReference type="ARBA" id="ARBA00022490"/>
    </source>
</evidence>
<feature type="active site" description="Proton acceptor" evidence="8">
    <location>
        <position position="235"/>
    </location>
</feature>
<evidence type="ECO:0000256" key="9">
    <source>
        <dbReference type="PIRSR" id="PIRSR000450-1"/>
    </source>
</evidence>
<evidence type="ECO:0000313" key="11">
    <source>
        <dbReference type="EMBL" id="MBB6040918.1"/>
    </source>
</evidence>
<dbReference type="HAMAP" id="MF_00295">
    <property type="entry name" value="MetA_acyltransf"/>
    <property type="match status" value="1"/>
</dbReference>
<feature type="binding site" evidence="8">
    <location>
        <position position="192"/>
    </location>
    <ligand>
        <name>substrate</name>
    </ligand>
</feature>
<comment type="caution">
    <text evidence="8">Lacks conserved residue(s) required for the propagation of feature annotation.</text>
</comment>